<dbReference type="GO" id="GO:0008080">
    <property type="term" value="F:N-acetyltransferase activity"/>
    <property type="evidence" value="ECO:0007669"/>
    <property type="project" value="InterPro"/>
</dbReference>
<dbReference type="Pfam" id="PF13302">
    <property type="entry name" value="Acetyltransf_3"/>
    <property type="match status" value="1"/>
</dbReference>
<keyword evidence="2" id="KW-0808">Transferase</keyword>
<dbReference type="PANTHER" id="PTHR13256">
    <property type="entry name" value="N-ACETYLTRANSFERASE 9"/>
    <property type="match status" value="1"/>
</dbReference>
<keyword evidence="7" id="KW-1185">Reference proteome</keyword>
<dbReference type="OrthoDB" id="5043642at2759"/>
<dbReference type="InterPro" id="IPR000182">
    <property type="entry name" value="GNAT_dom"/>
</dbReference>
<evidence type="ECO:0000256" key="4">
    <source>
        <dbReference type="SAM" id="MobiDB-lite"/>
    </source>
</evidence>
<dbReference type="Proteomes" id="UP000559256">
    <property type="component" value="Unassembled WGS sequence"/>
</dbReference>
<feature type="region of interest" description="Disordered" evidence="4">
    <location>
        <begin position="85"/>
        <end position="106"/>
    </location>
</feature>
<feature type="region of interest" description="Disordered" evidence="4">
    <location>
        <begin position="40"/>
        <end position="65"/>
    </location>
</feature>
<keyword evidence="3" id="KW-0012">Acyltransferase</keyword>
<evidence type="ECO:0000256" key="3">
    <source>
        <dbReference type="ARBA" id="ARBA00023315"/>
    </source>
</evidence>
<feature type="region of interest" description="Disordered" evidence="4">
    <location>
        <begin position="1"/>
        <end position="24"/>
    </location>
</feature>
<feature type="compositionally biased region" description="Polar residues" evidence="4">
    <location>
        <begin position="1"/>
        <end position="13"/>
    </location>
</feature>
<organism evidence="6 7">
    <name type="scientific">Tetrapyrgos nigripes</name>
    <dbReference type="NCBI Taxonomy" id="182062"/>
    <lineage>
        <taxon>Eukaryota</taxon>
        <taxon>Fungi</taxon>
        <taxon>Dikarya</taxon>
        <taxon>Basidiomycota</taxon>
        <taxon>Agaricomycotina</taxon>
        <taxon>Agaricomycetes</taxon>
        <taxon>Agaricomycetidae</taxon>
        <taxon>Agaricales</taxon>
        <taxon>Marasmiineae</taxon>
        <taxon>Marasmiaceae</taxon>
        <taxon>Tetrapyrgos</taxon>
    </lineage>
</organism>
<protein>
    <recommendedName>
        <fullName evidence="5">N-acetyltransferase domain-containing protein</fullName>
    </recommendedName>
</protein>
<dbReference type="AlphaFoldDB" id="A0A8H5FM86"/>
<evidence type="ECO:0000313" key="6">
    <source>
        <dbReference type="EMBL" id="KAF5341548.1"/>
    </source>
</evidence>
<name>A0A8H5FM86_9AGAR</name>
<comment type="similarity">
    <text evidence="1">Belongs to the acetyltransferase family. GNAT subfamily.</text>
</comment>
<dbReference type="EMBL" id="JAACJM010000162">
    <property type="protein sequence ID" value="KAF5341548.1"/>
    <property type="molecule type" value="Genomic_DNA"/>
</dbReference>
<evidence type="ECO:0000313" key="7">
    <source>
        <dbReference type="Proteomes" id="UP000559256"/>
    </source>
</evidence>
<comment type="caution">
    <text evidence="6">The sequence shown here is derived from an EMBL/GenBank/DDBJ whole genome shotgun (WGS) entry which is preliminary data.</text>
</comment>
<reference evidence="6 7" key="1">
    <citation type="journal article" date="2020" name="ISME J.">
        <title>Uncovering the hidden diversity of litter-decomposition mechanisms in mushroom-forming fungi.</title>
        <authorList>
            <person name="Floudas D."/>
            <person name="Bentzer J."/>
            <person name="Ahren D."/>
            <person name="Johansson T."/>
            <person name="Persson P."/>
            <person name="Tunlid A."/>
        </authorList>
    </citation>
    <scope>NUCLEOTIDE SEQUENCE [LARGE SCALE GENOMIC DNA]</scope>
    <source>
        <strain evidence="6 7">CBS 291.85</strain>
    </source>
</reference>
<dbReference type="PANTHER" id="PTHR13256:SF16">
    <property type="entry name" value="ALPHA_BETA-TUBULIN-N-ACETYLTRANSFERASE 9"/>
    <property type="match status" value="1"/>
</dbReference>
<proteinExistence type="inferred from homology"/>
<evidence type="ECO:0000256" key="1">
    <source>
        <dbReference type="ARBA" id="ARBA00009342"/>
    </source>
</evidence>
<accession>A0A8H5FM86</accession>
<feature type="domain" description="N-acetyltransferase" evidence="5">
    <location>
        <begin position="104"/>
        <end position="199"/>
    </location>
</feature>
<sequence>MQDEQLQQLTASEPLSLEEEYEMQRKWRDDEDKLTFIILAREPNEGPSPPFNDDEASTDASDPCLESLPMVGDVNLFFSGTLNPEKAISEPSNDITNPDGRDADGDDEDAFSAEAEIMIAEPAYRRRGFAFEALQLMLQYASGCPPGVFSLQPCTETSFTSERSSFPSLPNAIPPDSLLTRISENNMASISLFENLGFQVMKHVKVFEEVEMRWRKRS</sequence>
<gene>
    <name evidence="6" type="ORF">D9758_012574</name>
</gene>
<dbReference type="InterPro" id="IPR039135">
    <property type="entry name" value="NAT9-like"/>
</dbReference>
<dbReference type="InterPro" id="IPR016181">
    <property type="entry name" value="Acyl_CoA_acyltransferase"/>
</dbReference>
<dbReference type="SUPFAM" id="SSF55729">
    <property type="entry name" value="Acyl-CoA N-acyltransferases (Nat)"/>
    <property type="match status" value="1"/>
</dbReference>
<dbReference type="Gene3D" id="3.40.630.30">
    <property type="match status" value="1"/>
</dbReference>
<evidence type="ECO:0000259" key="5">
    <source>
        <dbReference type="Pfam" id="PF13302"/>
    </source>
</evidence>
<evidence type="ECO:0000256" key="2">
    <source>
        <dbReference type="ARBA" id="ARBA00022679"/>
    </source>
</evidence>